<proteinExistence type="predicted"/>
<evidence type="ECO:0000256" key="2">
    <source>
        <dbReference type="SAM" id="Phobius"/>
    </source>
</evidence>
<keyword evidence="4" id="KW-1185">Reference proteome</keyword>
<feature type="transmembrane region" description="Helical" evidence="2">
    <location>
        <begin position="337"/>
        <end position="357"/>
    </location>
</feature>
<organism evidence="3 4">
    <name type="scientific">Seminavis robusta</name>
    <dbReference type="NCBI Taxonomy" id="568900"/>
    <lineage>
        <taxon>Eukaryota</taxon>
        <taxon>Sar</taxon>
        <taxon>Stramenopiles</taxon>
        <taxon>Ochrophyta</taxon>
        <taxon>Bacillariophyta</taxon>
        <taxon>Bacillariophyceae</taxon>
        <taxon>Bacillariophycidae</taxon>
        <taxon>Naviculales</taxon>
        <taxon>Naviculaceae</taxon>
        <taxon>Seminavis</taxon>
    </lineage>
</organism>
<feature type="compositionally biased region" description="Low complexity" evidence="1">
    <location>
        <begin position="75"/>
        <end position="88"/>
    </location>
</feature>
<accession>A0A9N8HCC7</accession>
<feature type="region of interest" description="Disordered" evidence="1">
    <location>
        <begin position="1"/>
        <end position="102"/>
    </location>
</feature>
<dbReference type="Proteomes" id="UP001153069">
    <property type="component" value="Unassembled WGS sequence"/>
</dbReference>
<feature type="compositionally biased region" description="Low complexity" evidence="1">
    <location>
        <begin position="47"/>
        <end position="67"/>
    </location>
</feature>
<feature type="compositionally biased region" description="Polar residues" evidence="1">
    <location>
        <begin position="36"/>
        <end position="45"/>
    </location>
</feature>
<feature type="compositionally biased region" description="Basic and acidic residues" evidence="1">
    <location>
        <begin position="10"/>
        <end position="28"/>
    </location>
</feature>
<gene>
    <name evidence="3" type="ORF">SEMRO_376_G129700.1</name>
</gene>
<evidence type="ECO:0000313" key="4">
    <source>
        <dbReference type="Proteomes" id="UP001153069"/>
    </source>
</evidence>
<dbReference type="EMBL" id="CAICTM010000375">
    <property type="protein sequence ID" value="CAB9509126.1"/>
    <property type="molecule type" value="Genomic_DNA"/>
</dbReference>
<dbReference type="AlphaFoldDB" id="A0A9N8HCC7"/>
<feature type="region of interest" description="Disordered" evidence="1">
    <location>
        <begin position="115"/>
        <end position="140"/>
    </location>
</feature>
<feature type="region of interest" description="Disordered" evidence="1">
    <location>
        <begin position="304"/>
        <end position="331"/>
    </location>
</feature>
<protein>
    <submittedName>
        <fullName evidence="3">Uncharacterized protein</fullName>
    </submittedName>
</protein>
<evidence type="ECO:0000256" key="1">
    <source>
        <dbReference type="SAM" id="MobiDB-lite"/>
    </source>
</evidence>
<feature type="compositionally biased region" description="Polar residues" evidence="1">
    <location>
        <begin position="304"/>
        <end position="317"/>
    </location>
</feature>
<keyword evidence="2" id="KW-0472">Membrane</keyword>
<keyword evidence="2" id="KW-1133">Transmembrane helix</keyword>
<sequence length="367" mass="39935">MEPTILRLNAEAKADEKKDEKAVDAKEQDNEEEDTASPTTANPTFGATASPTTESPATSSPTTASPSTEPPSTEPPTTEAPSTASPTEGAQQANEPPTSPPVAVVVEPAVPVTPPPTLTPLIEPSSPQVVQPQTFENDDPSLMTQAATTTQQPTTTNETLPHYVRLEPLYMTVSLTAGDFSEEGFMDVLVDYMEFNMARDIEGFQSITYGISTFSQTNAIVTTSRSANNTATNPDFIVSNITAHVHLLTATFDGKPRQPDLVITQYMEMLLENEELFQQYIDSQPQLDAQIYSTTLEFEETIQPTNVQTDNNANANGVQEEQEESPPKTEEEKASSIWKIVGITMGCFCVLLWVVYLHGIQSRPIST</sequence>
<evidence type="ECO:0000313" key="3">
    <source>
        <dbReference type="EMBL" id="CAB9509126.1"/>
    </source>
</evidence>
<reference evidence="3" key="1">
    <citation type="submission" date="2020-06" db="EMBL/GenBank/DDBJ databases">
        <authorList>
            <consortium name="Plant Systems Biology data submission"/>
        </authorList>
    </citation>
    <scope>NUCLEOTIDE SEQUENCE</scope>
    <source>
        <strain evidence="3">D6</strain>
    </source>
</reference>
<keyword evidence="2" id="KW-0812">Transmembrane</keyword>
<comment type="caution">
    <text evidence="3">The sequence shown here is derived from an EMBL/GenBank/DDBJ whole genome shotgun (WGS) entry which is preliminary data.</text>
</comment>
<name>A0A9N8HCC7_9STRA</name>